<feature type="binding site" evidence="4">
    <location>
        <begin position="235"/>
        <end position="236"/>
    </location>
    <ligand>
        <name>ATP</name>
        <dbReference type="ChEBI" id="CHEBI:30616"/>
    </ligand>
</feature>
<keyword evidence="7" id="KW-1185">Reference proteome</keyword>
<reference evidence="7" key="1">
    <citation type="submission" date="2016-05" db="EMBL/GenBank/DDBJ databases">
        <authorList>
            <person name="Baek K."/>
            <person name="Yang S.-J."/>
        </authorList>
    </citation>
    <scope>NUCLEOTIDE SEQUENCE [LARGE SCALE GENOMIC DNA]</scope>
    <source>
        <strain evidence="7">ST58-10</strain>
    </source>
</reference>
<dbReference type="GO" id="GO:0005524">
    <property type="term" value="F:ATP binding"/>
    <property type="evidence" value="ECO:0007669"/>
    <property type="project" value="UniProtKB-UniRule"/>
</dbReference>
<dbReference type="InterPro" id="IPR011761">
    <property type="entry name" value="ATP-grasp"/>
</dbReference>
<feature type="binding site" evidence="4">
    <location>
        <position position="159"/>
    </location>
    <ligand>
        <name>ATP</name>
        <dbReference type="ChEBI" id="CHEBI:30616"/>
    </ligand>
</feature>
<dbReference type="Gene3D" id="3.30.470.20">
    <property type="entry name" value="ATP-grasp fold, B domain"/>
    <property type="match status" value="1"/>
</dbReference>
<proteinExistence type="inferred from homology"/>
<reference evidence="6 7" key="2">
    <citation type="journal article" date="2018" name="Int. J. Syst. Evol. Microbiol.">
        <title>Marinobacterium aestuarii sp. nov., a benzene-degrading marine bacterium isolated from estuary sediment.</title>
        <authorList>
            <person name="Bae S.S."/>
            <person name="Jung J."/>
            <person name="Chung D."/>
            <person name="Baek K."/>
        </authorList>
    </citation>
    <scope>NUCLEOTIDE SEQUENCE [LARGE SCALE GENOMIC DNA]</scope>
    <source>
        <strain evidence="6 7">ST58-10</strain>
    </source>
</reference>
<dbReference type="STRING" id="1821621.A8C75_00265"/>
<evidence type="ECO:0000256" key="4">
    <source>
        <dbReference type="HAMAP-Rule" id="MF_01928"/>
    </source>
</evidence>
<keyword evidence="4" id="KW-0436">Ligase</keyword>
<dbReference type="UniPathway" id="UPA00074">
    <property type="reaction ID" value="UER00942"/>
</dbReference>
<dbReference type="EC" id="6.3.4.18" evidence="4"/>
<feature type="binding site" evidence="4">
    <location>
        <position position="182"/>
    </location>
    <ligand>
        <name>ATP</name>
        <dbReference type="ChEBI" id="CHEBI:30616"/>
    </ligand>
</feature>
<keyword evidence="1 4" id="KW-0547">Nucleotide-binding</keyword>
<feature type="binding site" evidence="4">
    <location>
        <position position="81"/>
    </location>
    <ligand>
        <name>ATP</name>
        <dbReference type="ChEBI" id="CHEBI:30616"/>
    </ligand>
</feature>
<comment type="pathway">
    <text evidence="4">Purine metabolism; IMP biosynthesis via de novo pathway; 5-amino-1-(5-phospho-D-ribosyl)imidazole-4-carboxylate from 5-amino-1-(5-phospho-D-ribosyl)imidazole (N5-CAIR route): step 1/2.</text>
</comment>
<name>A0A1A9F484_9GAMM</name>
<dbReference type="InterPro" id="IPR003135">
    <property type="entry name" value="ATP-grasp_carboxylate-amine"/>
</dbReference>
<evidence type="ECO:0000313" key="7">
    <source>
        <dbReference type="Proteomes" id="UP000078070"/>
    </source>
</evidence>
<evidence type="ECO:0000313" key="6">
    <source>
        <dbReference type="EMBL" id="ANG65036.1"/>
    </source>
</evidence>
<dbReference type="GO" id="GO:0006189">
    <property type="term" value="P:'de novo' IMP biosynthetic process"/>
    <property type="evidence" value="ECO:0007669"/>
    <property type="project" value="UniProtKB-UniRule"/>
</dbReference>
<comment type="similarity">
    <text evidence="4">Belongs to the PurK/PurT family.</text>
</comment>
<feature type="domain" description="ATP-grasp" evidence="5">
    <location>
        <begin position="85"/>
        <end position="265"/>
    </location>
</feature>
<organism evidence="6 7">
    <name type="scientific">Marinobacterium aestuarii</name>
    <dbReference type="NCBI Taxonomy" id="1821621"/>
    <lineage>
        <taxon>Bacteria</taxon>
        <taxon>Pseudomonadati</taxon>
        <taxon>Pseudomonadota</taxon>
        <taxon>Gammaproteobacteria</taxon>
        <taxon>Oceanospirillales</taxon>
        <taxon>Oceanospirillaceae</taxon>
        <taxon>Marinobacterium</taxon>
    </lineage>
</organism>
<evidence type="ECO:0000256" key="1">
    <source>
        <dbReference type="ARBA" id="ARBA00022741"/>
    </source>
</evidence>
<feature type="binding site" evidence="4">
    <location>
        <begin position="151"/>
        <end position="154"/>
    </location>
    <ligand>
        <name>ATP</name>
        <dbReference type="ChEBI" id="CHEBI:30616"/>
    </ligand>
</feature>
<dbReference type="PANTHER" id="PTHR11609:SF5">
    <property type="entry name" value="PHOSPHORIBOSYLAMINOIMIDAZOLE CARBOXYLASE"/>
    <property type="match status" value="1"/>
</dbReference>
<comment type="catalytic activity">
    <reaction evidence="4">
        <text>5-amino-1-(5-phospho-beta-D-ribosyl)imidazole + hydrogencarbonate + ATP = 5-carboxyamino-1-(5-phospho-D-ribosyl)imidazole + ADP + phosphate + 2 H(+)</text>
        <dbReference type="Rhea" id="RHEA:19317"/>
        <dbReference type="ChEBI" id="CHEBI:15378"/>
        <dbReference type="ChEBI" id="CHEBI:17544"/>
        <dbReference type="ChEBI" id="CHEBI:30616"/>
        <dbReference type="ChEBI" id="CHEBI:43474"/>
        <dbReference type="ChEBI" id="CHEBI:58730"/>
        <dbReference type="ChEBI" id="CHEBI:137981"/>
        <dbReference type="ChEBI" id="CHEBI:456216"/>
        <dbReference type="EC" id="6.3.4.18"/>
    </reaction>
</comment>
<keyword evidence="2 4" id="KW-0658">Purine biosynthesis</keyword>
<dbReference type="Pfam" id="PF02222">
    <property type="entry name" value="ATP-grasp"/>
    <property type="match status" value="1"/>
</dbReference>
<dbReference type="KEGG" id="mars:A8C75_00265"/>
<dbReference type="PROSITE" id="PS50975">
    <property type="entry name" value="ATP_GRASP"/>
    <property type="match status" value="1"/>
</dbReference>
<dbReference type="InterPro" id="IPR016185">
    <property type="entry name" value="PreATP-grasp_dom_sf"/>
</dbReference>
<sequence length="358" mass="39805">MLPRIAIIGNGQLGRMLKQAGAPMGIEVLPCDPSLDEPVELKPDDVITVEQELWPDTPRSRQLTAHPGFLNARATQLIRDRLSEKSLLDHLKVGTAPWCNVTPDHTTEHLALVGDKLVIKRRQGGYDGRGQWRWKQGEPALDEWLGECIAEKMIPFDEEVSLVGARGHDGKCVFYPLTLNLHQQGILHASVGGLKRLQPLQAQAEEWLTRIMVELDYVGVMAMECFVVDGTLLVNELAPRVHNSGHWTQAGANPSQFQLHLRAVTDLPLFTPAVDGLSVMWNLLGRDWSTDWLAVPGCDVHWYEKDIRPGRKVGHVNLHRGAVADLQASITQLAALLPEDDRSPLHWALHEIQADSSA</sequence>
<dbReference type="InterPro" id="IPR054350">
    <property type="entry name" value="PurT/PurK_preATP-grasp"/>
</dbReference>
<comment type="subunit">
    <text evidence="4">Homodimer.</text>
</comment>
<comment type="function">
    <text evidence="4">Catalyzes the ATP-dependent conversion of 5-aminoimidazole ribonucleotide (AIR) and HCO(3)(-) to N5-carboxyaminoimidazole ribonucleotide (N5-CAIR).</text>
</comment>
<keyword evidence="3 4" id="KW-0067">ATP-binding</keyword>
<evidence type="ECO:0000259" key="5">
    <source>
        <dbReference type="PROSITE" id="PS50975"/>
    </source>
</evidence>
<evidence type="ECO:0000256" key="3">
    <source>
        <dbReference type="ARBA" id="ARBA00022840"/>
    </source>
</evidence>
<dbReference type="GO" id="GO:0016616">
    <property type="term" value="F:oxidoreductase activity, acting on the CH-OH group of donors, NAD or NADP as acceptor"/>
    <property type="evidence" value="ECO:0007669"/>
    <property type="project" value="UniProtKB-ARBA"/>
</dbReference>
<dbReference type="Proteomes" id="UP000078070">
    <property type="component" value="Chromosome"/>
</dbReference>
<dbReference type="AlphaFoldDB" id="A0A1A9F484"/>
<dbReference type="SUPFAM" id="SSF56059">
    <property type="entry name" value="Glutathione synthetase ATP-binding domain-like"/>
    <property type="match status" value="1"/>
</dbReference>
<dbReference type="SUPFAM" id="SSF51246">
    <property type="entry name" value="Rudiment single hybrid motif"/>
    <property type="match status" value="1"/>
</dbReference>
<evidence type="ECO:0000256" key="2">
    <source>
        <dbReference type="ARBA" id="ARBA00022755"/>
    </source>
</evidence>
<dbReference type="Pfam" id="PF17769">
    <property type="entry name" value="PurK_C"/>
    <property type="match status" value="1"/>
</dbReference>
<dbReference type="InterPro" id="IPR011054">
    <property type="entry name" value="Rudment_hybrid_motif"/>
</dbReference>
<dbReference type="Gene3D" id="3.40.50.20">
    <property type="match status" value="1"/>
</dbReference>
<dbReference type="SUPFAM" id="SSF52440">
    <property type="entry name" value="PreATP-grasp domain"/>
    <property type="match status" value="1"/>
</dbReference>
<feature type="binding site" evidence="4">
    <location>
        <begin position="125"/>
        <end position="131"/>
    </location>
    <ligand>
        <name>ATP</name>
        <dbReference type="ChEBI" id="CHEBI:30616"/>
    </ligand>
</feature>
<dbReference type="PANTHER" id="PTHR11609">
    <property type="entry name" value="PURINE BIOSYNTHESIS PROTEIN 6/7, PUR6/7"/>
    <property type="match status" value="1"/>
</dbReference>
<feature type="binding site" evidence="4">
    <location>
        <position position="120"/>
    </location>
    <ligand>
        <name>ATP</name>
        <dbReference type="ChEBI" id="CHEBI:30616"/>
    </ligand>
</feature>
<dbReference type="Pfam" id="PF22660">
    <property type="entry name" value="RS_preATP-grasp-like"/>
    <property type="match status" value="1"/>
</dbReference>
<dbReference type="GO" id="GO:0034028">
    <property type="term" value="F:5-(carboxyamino)imidazole ribonucleotide synthase activity"/>
    <property type="evidence" value="ECO:0007669"/>
    <property type="project" value="UniProtKB-UniRule"/>
</dbReference>
<gene>
    <name evidence="4" type="primary">purK</name>
    <name evidence="6" type="ORF">A8C75_00265</name>
</gene>
<dbReference type="InterPro" id="IPR005875">
    <property type="entry name" value="PurK"/>
</dbReference>
<dbReference type="Gene3D" id="3.30.1490.20">
    <property type="entry name" value="ATP-grasp fold, A domain"/>
    <property type="match status" value="1"/>
</dbReference>
<dbReference type="GO" id="GO:0005829">
    <property type="term" value="C:cytosol"/>
    <property type="evidence" value="ECO:0007669"/>
    <property type="project" value="TreeGrafter"/>
</dbReference>
<dbReference type="InterPro" id="IPR029752">
    <property type="entry name" value="D-isomer_DH_CS1"/>
</dbReference>
<dbReference type="NCBIfam" id="NF004678">
    <property type="entry name" value="PRK06019.1-4"/>
    <property type="match status" value="1"/>
</dbReference>
<dbReference type="HAMAP" id="MF_01928">
    <property type="entry name" value="PurK"/>
    <property type="match status" value="1"/>
</dbReference>
<dbReference type="GO" id="GO:0004638">
    <property type="term" value="F:phosphoribosylaminoimidazole carboxylase activity"/>
    <property type="evidence" value="ECO:0007669"/>
    <property type="project" value="InterPro"/>
</dbReference>
<dbReference type="InterPro" id="IPR040686">
    <property type="entry name" value="PurK_C"/>
</dbReference>
<protein>
    <recommendedName>
        <fullName evidence="4">N5-carboxyaminoimidazole ribonucleotide synthase</fullName>
        <shortName evidence="4">N5-CAIR synthase</shortName>
        <ecNumber evidence="4">6.3.4.18</ecNumber>
    </recommendedName>
    <alternativeName>
        <fullName evidence="4">5-(carboxyamino)imidazole ribonucleotide synthetase</fullName>
    </alternativeName>
</protein>
<dbReference type="GO" id="GO:0046872">
    <property type="term" value="F:metal ion binding"/>
    <property type="evidence" value="ECO:0007669"/>
    <property type="project" value="InterPro"/>
</dbReference>
<dbReference type="PROSITE" id="PS00065">
    <property type="entry name" value="D_2_HYDROXYACID_DH_1"/>
    <property type="match status" value="1"/>
</dbReference>
<dbReference type="EMBL" id="CP015839">
    <property type="protein sequence ID" value="ANG65036.1"/>
    <property type="molecule type" value="Genomic_DNA"/>
</dbReference>
<accession>A0A1A9F484</accession>
<dbReference type="InterPro" id="IPR013815">
    <property type="entry name" value="ATP_grasp_subdomain_1"/>
</dbReference>